<dbReference type="AlphaFoldDB" id="A0A438IYP4"/>
<dbReference type="Proteomes" id="UP000288805">
    <property type="component" value="Unassembled WGS sequence"/>
</dbReference>
<dbReference type="EMBL" id="QGNW01000074">
    <property type="protein sequence ID" value="RVX01799.1"/>
    <property type="molecule type" value="Genomic_DNA"/>
</dbReference>
<evidence type="ECO:0000313" key="2">
    <source>
        <dbReference type="EMBL" id="RVX01799.1"/>
    </source>
</evidence>
<feature type="region of interest" description="Disordered" evidence="1">
    <location>
        <begin position="600"/>
        <end position="631"/>
    </location>
</feature>
<name>A0A438IYP4_VITVI</name>
<evidence type="ECO:0000313" key="3">
    <source>
        <dbReference type="Proteomes" id="UP000288805"/>
    </source>
</evidence>
<reference evidence="2 3" key="1">
    <citation type="journal article" date="2018" name="PLoS Genet.">
        <title>Population sequencing reveals clonal diversity and ancestral inbreeding in the grapevine cultivar Chardonnay.</title>
        <authorList>
            <person name="Roach M.J."/>
            <person name="Johnson D.L."/>
            <person name="Bohlmann J."/>
            <person name="van Vuuren H.J."/>
            <person name="Jones S.J."/>
            <person name="Pretorius I.S."/>
            <person name="Schmidt S.A."/>
            <person name="Borneman A.R."/>
        </authorList>
    </citation>
    <scope>NUCLEOTIDE SEQUENCE [LARGE SCALE GENOMIC DNA]</scope>
    <source>
        <strain evidence="3">cv. Chardonnay</strain>
        <tissue evidence="2">Leaf</tissue>
    </source>
</reference>
<protein>
    <submittedName>
        <fullName evidence="2">Transmembrane protein 135</fullName>
    </submittedName>
</protein>
<keyword evidence="2" id="KW-0812">Transmembrane</keyword>
<proteinExistence type="predicted"/>
<dbReference type="PANTHER" id="PTHR12459">
    <property type="entry name" value="TRANSMEMBRANE PROTEIN 135-RELATED"/>
    <property type="match status" value="1"/>
</dbReference>
<dbReference type="Pfam" id="PF02466">
    <property type="entry name" value="Tim17"/>
    <property type="match status" value="1"/>
</dbReference>
<accession>A0A438IYP4</accession>
<comment type="caution">
    <text evidence="2">The sequence shown here is derived from an EMBL/GenBank/DDBJ whole genome shotgun (WGS) entry which is preliminary data.</text>
</comment>
<gene>
    <name evidence="2" type="primary">tmem135</name>
    <name evidence="2" type="ORF">CK203_024312</name>
</gene>
<dbReference type="PANTHER" id="PTHR12459:SF6">
    <property type="entry name" value="GB|AAD46013.1"/>
    <property type="match status" value="1"/>
</dbReference>
<feature type="region of interest" description="Disordered" evidence="1">
    <location>
        <begin position="1"/>
        <end position="28"/>
    </location>
</feature>
<keyword evidence="2" id="KW-0472">Membrane</keyword>
<sequence length="631" mass="70919">MQTTTAASTSPPPNGGENSDGAAEHRLREAEERLREAIEELQRRQRHARGFHHPQCDHANESCVANAIGNLCQSFLLSYGVRVGIGILLRAFKLVRRQSYSSLLDLKQLVSEKDLIVREEACRVGLLFGGFTGSYHALRCLLRKLRKKETPLNAILAGSVAGLSILALDDSSRRRTLALYLAARLAQCAYNSAKSKNKFHLWGSHWRHGDSLLFALACAQVMYAFIMRPETLPKSYQDFIQKTGPVAQPVYKAVMDTCRGSPVDIVSLSAYLSNRRESDNVKLEEFPSIIPCSIIHPDTNSCLAHNANAASATFRKTFPLYFSLTFVPFVVLHLQKVPPPKVVFVDFKFPVLCFCLEDVTEFFAWRWAPTDFLHMMMPFQFMDTPARTCWHAIKGAVRSTTFLSAFVGIFQAVICLHRKVASKDHKLVYWVAGGTSALSVLLEKKARRSELALYVLPRAGDSLWYILVNRHLLPNIKNAEVLPFSYHCTSLKPFLDFTTEKTSIHTTLHPVITPMKKFTDIREHIHRMSYLMTSRPLQVPLFCACMGGIMYYLEHEPDTMAPFLRGLIRRFLASRISNPGPPSSRTASYTYLQTLDALKKPKLQEAQEPPAQAPAPASASEKYNLESIPGL</sequence>
<organism evidence="2 3">
    <name type="scientific">Vitis vinifera</name>
    <name type="common">Grape</name>
    <dbReference type="NCBI Taxonomy" id="29760"/>
    <lineage>
        <taxon>Eukaryota</taxon>
        <taxon>Viridiplantae</taxon>
        <taxon>Streptophyta</taxon>
        <taxon>Embryophyta</taxon>
        <taxon>Tracheophyta</taxon>
        <taxon>Spermatophyta</taxon>
        <taxon>Magnoliopsida</taxon>
        <taxon>eudicotyledons</taxon>
        <taxon>Gunneridae</taxon>
        <taxon>Pentapetalae</taxon>
        <taxon>rosids</taxon>
        <taxon>Vitales</taxon>
        <taxon>Vitaceae</taxon>
        <taxon>Viteae</taxon>
        <taxon>Vitis</taxon>
    </lineage>
</organism>
<feature type="compositionally biased region" description="Low complexity" evidence="1">
    <location>
        <begin position="606"/>
        <end position="621"/>
    </location>
</feature>
<dbReference type="InterPro" id="IPR026749">
    <property type="entry name" value="Tmem135"/>
</dbReference>
<evidence type="ECO:0000256" key="1">
    <source>
        <dbReference type="SAM" id="MobiDB-lite"/>
    </source>
</evidence>